<dbReference type="GO" id="GO:0006950">
    <property type="term" value="P:response to stress"/>
    <property type="evidence" value="ECO:0007669"/>
    <property type="project" value="TreeGrafter"/>
</dbReference>
<dbReference type="GO" id="GO:0003677">
    <property type="term" value="F:DNA binding"/>
    <property type="evidence" value="ECO:0007669"/>
    <property type="project" value="UniProtKB-KW"/>
</dbReference>
<dbReference type="EMBL" id="FPJE01000029">
    <property type="protein sequence ID" value="SFW73041.1"/>
    <property type="molecule type" value="Genomic_DNA"/>
</dbReference>
<evidence type="ECO:0000259" key="1">
    <source>
        <dbReference type="PROSITE" id="PS50995"/>
    </source>
</evidence>
<dbReference type="STRING" id="1150368.SAMN02927921_03742"/>
<proteinExistence type="predicted"/>
<dbReference type="GO" id="GO:0003700">
    <property type="term" value="F:DNA-binding transcription factor activity"/>
    <property type="evidence" value="ECO:0007669"/>
    <property type="project" value="InterPro"/>
</dbReference>
<dbReference type="Pfam" id="PF01047">
    <property type="entry name" value="MarR"/>
    <property type="match status" value="1"/>
</dbReference>
<gene>
    <name evidence="2" type="ORF">SAMN02927921_03742</name>
</gene>
<accession>A0A1K1RLT9</accession>
<keyword evidence="2" id="KW-0238">DNA-binding</keyword>
<dbReference type="PRINTS" id="PR00598">
    <property type="entry name" value="HTHMARR"/>
</dbReference>
<feature type="domain" description="HTH marR-type" evidence="1">
    <location>
        <begin position="44"/>
        <end position="178"/>
    </location>
</feature>
<evidence type="ECO:0000313" key="3">
    <source>
        <dbReference type="Proteomes" id="UP000182248"/>
    </source>
</evidence>
<evidence type="ECO:0000313" key="2">
    <source>
        <dbReference type="EMBL" id="SFW73041.1"/>
    </source>
</evidence>
<dbReference type="InterPro" id="IPR036388">
    <property type="entry name" value="WH-like_DNA-bd_sf"/>
</dbReference>
<keyword evidence="3" id="KW-1185">Reference proteome</keyword>
<organism evidence="2 3">
    <name type="scientific">Sinomicrobium oceani</name>
    <dbReference type="NCBI Taxonomy" id="1150368"/>
    <lineage>
        <taxon>Bacteria</taxon>
        <taxon>Pseudomonadati</taxon>
        <taxon>Bacteroidota</taxon>
        <taxon>Flavobacteriia</taxon>
        <taxon>Flavobacteriales</taxon>
        <taxon>Flavobacteriaceae</taxon>
        <taxon>Sinomicrobium</taxon>
    </lineage>
</organism>
<reference evidence="2 3" key="1">
    <citation type="submission" date="2016-11" db="EMBL/GenBank/DDBJ databases">
        <authorList>
            <person name="Jaros S."/>
            <person name="Januszkiewicz K."/>
            <person name="Wedrychowicz H."/>
        </authorList>
    </citation>
    <scope>NUCLEOTIDE SEQUENCE [LARGE SCALE GENOMIC DNA]</scope>
    <source>
        <strain evidence="2 3">CGMCC 1.12145</strain>
    </source>
</reference>
<dbReference type="AlphaFoldDB" id="A0A1K1RLT9"/>
<dbReference type="Proteomes" id="UP000182248">
    <property type="component" value="Unassembled WGS sequence"/>
</dbReference>
<protein>
    <submittedName>
        <fullName evidence="2">DNA-binding transcriptional regulator, MarR family</fullName>
    </submittedName>
</protein>
<dbReference type="InterPro" id="IPR039422">
    <property type="entry name" value="MarR/SlyA-like"/>
</dbReference>
<sequence>MRFNKNLANVSKDNLKNNYIFVHTNVVWTMKIEDVIKTQNMQMHTRTIINLVYTANEINNSISDAIKPFEISIPQFNVLRILKGQKGQPANLSTIQDRMIAKMSNTTRIVDKLIDKGLVKRIQCPKNRRKVEIFITKEGLTLLEKVNIAVADTEKEIVSRLSEDQLEMLNQVLDTLRS</sequence>
<dbReference type="PANTHER" id="PTHR33164:SF101">
    <property type="entry name" value="TRANSCRIPTIONAL REPRESSOR MPRA"/>
    <property type="match status" value="1"/>
</dbReference>
<dbReference type="SMART" id="SM00347">
    <property type="entry name" value="HTH_MARR"/>
    <property type="match status" value="1"/>
</dbReference>
<dbReference type="SUPFAM" id="SSF46785">
    <property type="entry name" value="Winged helix' DNA-binding domain"/>
    <property type="match status" value="1"/>
</dbReference>
<dbReference type="Gene3D" id="1.10.10.10">
    <property type="entry name" value="Winged helix-like DNA-binding domain superfamily/Winged helix DNA-binding domain"/>
    <property type="match status" value="1"/>
</dbReference>
<dbReference type="InterPro" id="IPR036390">
    <property type="entry name" value="WH_DNA-bd_sf"/>
</dbReference>
<dbReference type="PANTHER" id="PTHR33164">
    <property type="entry name" value="TRANSCRIPTIONAL REGULATOR, MARR FAMILY"/>
    <property type="match status" value="1"/>
</dbReference>
<name>A0A1K1RLT9_9FLAO</name>
<dbReference type="PROSITE" id="PS50995">
    <property type="entry name" value="HTH_MARR_2"/>
    <property type="match status" value="1"/>
</dbReference>
<dbReference type="InterPro" id="IPR000835">
    <property type="entry name" value="HTH_MarR-typ"/>
</dbReference>